<keyword evidence="1" id="KW-0808">Transferase</keyword>
<organism evidence="1">
    <name type="scientific">hydrothermal vent metagenome</name>
    <dbReference type="NCBI Taxonomy" id="652676"/>
    <lineage>
        <taxon>unclassified sequences</taxon>
        <taxon>metagenomes</taxon>
        <taxon>ecological metagenomes</taxon>
    </lineage>
</organism>
<accession>A0A1W1BYT7</accession>
<dbReference type="InterPro" id="IPR029057">
    <property type="entry name" value="PRTase-like"/>
</dbReference>
<proteinExistence type="predicted"/>
<dbReference type="CDD" id="cd06223">
    <property type="entry name" value="PRTases_typeI"/>
    <property type="match status" value="1"/>
</dbReference>
<gene>
    <name evidence="1" type="ORF">MNB_SM-7-1372</name>
</gene>
<keyword evidence="1" id="KW-0328">Glycosyltransferase</keyword>
<protein>
    <submittedName>
        <fullName evidence="1">Possible purine/pyrimidine phosphoribosyltransferase</fullName>
    </submittedName>
</protein>
<dbReference type="SUPFAM" id="SSF53271">
    <property type="entry name" value="PRTase-like"/>
    <property type="match status" value="1"/>
</dbReference>
<evidence type="ECO:0000313" key="1">
    <source>
        <dbReference type="EMBL" id="SFV58663.1"/>
    </source>
</evidence>
<dbReference type="GO" id="GO:0016757">
    <property type="term" value="F:glycosyltransferase activity"/>
    <property type="evidence" value="ECO:0007669"/>
    <property type="project" value="UniProtKB-KW"/>
</dbReference>
<dbReference type="InterPro" id="IPR000836">
    <property type="entry name" value="PRTase_dom"/>
</dbReference>
<dbReference type="Gene3D" id="3.40.50.2020">
    <property type="match status" value="1"/>
</dbReference>
<dbReference type="AlphaFoldDB" id="A0A1W1BYT7"/>
<dbReference type="EMBL" id="FPHB01000042">
    <property type="protein sequence ID" value="SFV58663.1"/>
    <property type="molecule type" value="Genomic_DNA"/>
</dbReference>
<reference evidence="1" key="1">
    <citation type="submission" date="2016-10" db="EMBL/GenBank/DDBJ databases">
        <authorList>
            <person name="de Groot N.N."/>
        </authorList>
    </citation>
    <scope>NUCLEOTIDE SEQUENCE</scope>
</reference>
<name>A0A1W1BYT7_9ZZZZ</name>
<sequence length="187" mass="21456">MICKKISFLHICKSCQKEHLQPSLIRRKLYGKLEVLSFYPYTQIKELLHTKHTDLGYHIYTILAQNSFAKFAKEFSYPNEVAIIGIDEKPKGLYSHTAILTKHCRSQSLKPYHAKLIAKNELSYSGKSKSFRLQNPRNFTLKDFPQKECILMDDIITTGITLSEAVTTLARADKEILFCLALADARD</sequence>